<dbReference type="EMBL" id="GDID01001187">
    <property type="protein sequence ID" value="JAP95419.1"/>
    <property type="molecule type" value="Transcribed_RNA"/>
</dbReference>
<dbReference type="SUPFAM" id="SSF81837">
    <property type="entry name" value="BEACH domain"/>
    <property type="match status" value="1"/>
</dbReference>
<proteinExistence type="predicted"/>
<dbReference type="PANTHER" id="PTHR13743">
    <property type="entry name" value="BEIGE/BEACH-RELATED"/>
    <property type="match status" value="1"/>
</dbReference>
<dbReference type="Pfam" id="PF02138">
    <property type="entry name" value="Beach"/>
    <property type="match status" value="1"/>
</dbReference>
<name>A0A146KJH7_9EUKA</name>
<reference evidence="2" key="1">
    <citation type="submission" date="2015-07" db="EMBL/GenBank/DDBJ databases">
        <title>Adaptation to a free-living lifestyle via gene acquisitions in the diplomonad Trepomonas sp. PC1.</title>
        <authorList>
            <person name="Xu F."/>
            <person name="Jerlstrom-Hultqvist J."/>
            <person name="Kolisko M."/>
            <person name="Simpson A.G.B."/>
            <person name="Roger A.J."/>
            <person name="Svard S.G."/>
            <person name="Andersson J.O."/>
        </authorList>
    </citation>
    <scope>NUCLEOTIDE SEQUENCE</scope>
    <source>
        <strain evidence="2">PC1</strain>
    </source>
</reference>
<evidence type="ECO:0000313" key="2">
    <source>
        <dbReference type="EMBL" id="JAP95419.1"/>
    </source>
</evidence>
<feature type="domain" description="BEACH" evidence="1">
    <location>
        <begin position="213"/>
        <end position="483"/>
    </location>
</feature>
<dbReference type="PANTHER" id="PTHR13743:SF112">
    <property type="entry name" value="BEACH DOMAIN-CONTAINING PROTEIN"/>
    <property type="match status" value="1"/>
</dbReference>
<dbReference type="SMART" id="SM01026">
    <property type="entry name" value="Beach"/>
    <property type="match status" value="1"/>
</dbReference>
<feature type="non-terminal residue" evidence="2">
    <location>
        <position position="1"/>
    </location>
</feature>
<dbReference type="InterPro" id="IPR036372">
    <property type="entry name" value="BEACH_dom_sf"/>
</dbReference>
<organism evidence="2">
    <name type="scientific">Trepomonas sp. PC1</name>
    <dbReference type="NCBI Taxonomy" id="1076344"/>
    <lineage>
        <taxon>Eukaryota</taxon>
        <taxon>Metamonada</taxon>
        <taxon>Diplomonadida</taxon>
        <taxon>Hexamitidae</taxon>
        <taxon>Hexamitinae</taxon>
        <taxon>Trepomonas</taxon>
    </lineage>
</organism>
<dbReference type="Gene3D" id="1.10.1540.10">
    <property type="entry name" value="BEACH domain"/>
    <property type="match status" value="1"/>
</dbReference>
<feature type="non-terminal residue" evidence="2">
    <location>
        <position position="716"/>
    </location>
</feature>
<gene>
    <name evidence="2" type="ORF">TPC1_11601</name>
</gene>
<sequence length="716" mass="83981">EYTSLKDIKYVLKHCLKRIYNNKLKKELIQELKHGKEPSQKFQIQFDFDLVRKIKFSEIFSIQRFQFSGQPDSIEIKTLFGPVSVTFSNQQNSFNKRIYAETKQSNEPFKNIFPILNSVAQRELLIMIILKFCKQNFQIGLIDFEKHFEKHKFGDTEISKRLAKIYPCKSVDQVQLMLFLNKPLQNQFYQEQTICFENSVLKYVEGFPILKQNINPLSLQQIVDIDDWFSDKNTNYQLIAKINRFAQRSQLQLANYPIFPWVARDFKYPPPAQTEQNRELLIEKYKETQMFQFATLPSAAGSVIYFNVRVQPFEAQMIIFQDGKYDVPDRLFRDLKLTYMASMDLSSSNSKELVQDVFQMPIMINFNKFQLGNLQTGEQVDDVDVNQPLFIVDYLDQLNSSETRTRILDWIQMMFGKNQMKVEYCNIYPAQNYFETSDFLSASEFGIVPKKISVPSKQLEMDPIIDDLETILKQQTQKFHLKNAIKLDQSVVKQHKALKFKVVKFNKGAPFSVYQEKNNKISVFHVEKLVNTFYAKHWDSIQYVIALVQNKEPSNQKIFDQVLEIRHLYTSDLIFSFPLQNLFKNSQKVTQVTFCTDQNYILVQQGQEIALISCCGLVIAKGLLKSEEKCYCQQLRKIYIFQRHEGKMWIYCVGKQNPESQKQNLGIQNHKYEGKLCFDCHPMLRPYQTFFQNGFEEKDGLVCGLTCLGEIDGIVE</sequence>
<dbReference type="PROSITE" id="PS50197">
    <property type="entry name" value="BEACH"/>
    <property type="match status" value="1"/>
</dbReference>
<protein>
    <submittedName>
        <fullName evidence="2">Beige/BEACH domain-containing protein</fullName>
    </submittedName>
</protein>
<dbReference type="InterPro" id="IPR000409">
    <property type="entry name" value="BEACH_dom"/>
</dbReference>
<evidence type="ECO:0000259" key="1">
    <source>
        <dbReference type="PROSITE" id="PS50197"/>
    </source>
</evidence>
<accession>A0A146KJH7</accession>
<dbReference type="AlphaFoldDB" id="A0A146KJH7"/>
<dbReference type="InterPro" id="IPR050865">
    <property type="entry name" value="BEACH_Domain"/>
</dbReference>